<dbReference type="OrthoDB" id="6511067at2759"/>
<dbReference type="Proteomes" id="UP000324222">
    <property type="component" value="Unassembled WGS sequence"/>
</dbReference>
<dbReference type="AlphaFoldDB" id="A0A5B7HN45"/>
<dbReference type="InterPro" id="IPR005312">
    <property type="entry name" value="DUF1759"/>
</dbReference>
<gene>
    <name evidence="1" type="ORF">E2C01_064881</name>
</gene>
<dbReference type="Pfam" id="PF03564">
    <property type="entry name" value="DUF1759"/>
    <property type="match status" value="1"/>
</dbReference>
<reference evidence="1 2" key="1">
    <citation type="submission" date="2019-05" db="EMBL/GenBank/DDBJ databases">
        <title>Another draft genome of Portunus trituberculatus and its Hox gene families provides insights of decapod evolution.</title>
        <authorList>
            <person name="Jeong J.-H."/>
            <person name="Song I."/>
            <person name="Kim S."/>
            <person name="Choi T."/>
            <person name="Kim D."/>
            <person name="Ryu S."/>
            <person name="Kim W."/>
        </authorList>
    </citation>
    <scope>NUCLEOTIDE SEQUENCE [LARGE SCALE GENOMIC DNA]</scope>
    <source>
        <tissue evidence="1">Muscle</tissue>
    </source>
</reference>
<comment type="caution">
    <text evidence="1">The sequence shown here is derived from an EMBL/GenBank/DDBJ whole genome shotgun (WGS) entry which is preliminary data.</text>
</comment>
<keyword evidence="2" id="KW-1185">Reference proteome</keyword>
<name>A0A5B7HN45_PORTR</name>
<organism evidence="1 2">
    <name type="scientific">Portunus trituberculatus</name>
    <name type="common">Swimming crab</name>
    <name type="synonym">Neptunus trituberculatus</name>
    <dbReference type="NCBI Taxonomy" id="210409"/>
    <lineage>
        <taxon>Eukaryota</taxon>
        <taxon>Metazoa</taxon>
        <taxon>Ecdysozoa</taxon>
        <taxon>Arthropoda</taxon>
        <taxon>Crustacea</taxon>
        <taxon>Multicrustacea</taxon>
        <taxon>Malacostraca</taxon>
        <taxon>Eumalacostraca</taxon>
        <taxon>Eucarida</taxon>
        <taxon>Decapoda</taxon>
        <taxon>Pleocyemata</taxon>
        <taxon>Brachyura</taxon>
        <taxon>Eubrachyura</taxon>
        <taxon>Portunoidea</taxon>
        <taxon>Portunidae</taxon>
        <taxon>Portuninae</taxon>
        <taxon>Portunus</taxon>
    </lineage>
</organism>
<dbReference type="EMBL" id="VSRR010031464">
    <property type="protein sequence ID" value="MPC70627.1"/>
    <property type="molecule type" value="Genomic_DNA"/>
</dbReference>
<sequence>MVWVKELLITFKLSQKPLSTFNEGSCADYWAFKRAFQSHVREDGISECQKLGYLIAAKQELCGCQELEDSKEGYKEAWDLLEVRHGNKRTYIQHLIKRVCGRPSVRMNDIKGLRLFTDALSTCARNLKIMGELKQIETYESS</sequence>
<protein>
    <submittedName>
        <fullName evidence="1">Uncharacterized protein</fullName>
    </submittedName>
</protein>
<evidence type="ECO:0000313" key="2">
    <source>
        <dbReference type="Proteomes" id="UP000324222"/>
    </source>
</evidence>
<accession>A0A5B7HN45</accession>
<proteinExistence type="predicted"/>
<dbReference type="PANTHER" id="PTHR47331">
    <property type="entry name" value="PHD-TYPE DOMAIN-CONTAINING PROTEIN"/>
    <property type="match status" value="1"/>
</dbReference>
<evidence type="ECO:0000313" key="1">
    <source>
        <dbReference type="EMBL" id="MPC70627.1"/>
    </source>
</evidence>